<dbReference type="SMART" id="SM00406">
    <property type="entry name" value="IGv"/>
    <property type="match status" value="1"/>
</dbReference>
<name>A0A8C2D9V4_CYPCA</name>
<dbReference type="InterPro" id="IPR050413">
    <property type="entry name" value="TCR_beta_variable"/>
</dbReference>
<protein>
    <recommendedName>
        <fullName evidence="3">Ig-like domain-containing protein</fullName>
    </recommendedName>
</protein>
<dbReference type="Proteomes" id="UP000694701">
    <property type="component" value="Unplaced"/>
</dbReference>
<dbReference type="PANTHER" id="PTHR23268">
    <property type="entry name" value="T-CELL RECEPTOR BETA CHAIN"/>
    <property type="match status" value="1"/>
</dbReference>
<proteinExistence type="predicted"/>
<dbReference type="Ensembl" id="ENSCCRT00020025935.1">
    <property type="protein sequence ID" value="ENSCCRP00020023657.1"/>
    <property type="gene ID" value="ENSCCRG00020010949.1"/>
</dbReference>
<organism evidence="4 5">
    <name type="scientific">Cyprinus carpio</name>
    <name type="common">Common carp</name>
    <dbReference type="NCBI Taxonomy" id="7962"/>
    <lineage>
        <taxon>Eukaryota</taxon>
        <taxon>Metazoa</taxon>
        <taxon>Chordata</taxon>
        <taxon>Craniata</taxon>
        <taxon>Vertebrata</taxon>
        <taxon>Euteleostomi</taxon>
        <taxon>Actinopterygii</taxon>
        <taxon>Neopterygii</taxon>
        <taxon>Teleostei</taxon>
        <taxon>Ostariophysi</taxon>
        <taxon>Cypriniformes</taxon>
        <taxon>Cyprinidae</taxon>
        <taxon>Cyprininae</taxon>
        <taxon>Cyprinus</taxon>
    </lineage>
</organism>
<dbReference type="Pfam" id="PF07686">
    <property type="entry name" value="V-set"/>
    <property type="match status" value="1"/>
</dbReference>
<dbReference type="GO" id="GO:0005886">
    <property type="term" value="C:plasma membrane"/>
    <property type="evidence" value="ECO:0007669"/>
    <property type="project" value="TreeGrafter"/>
</dbReference>
<dbReference type="SMART" id="SM00409">
    <property type="entry name" value="IG"/>
    <property type="match status" value="1"/>
</dbReference>
<dbReference type="PANTHER" id="PTHR23268:SF28">
    <property type="entry name" value="T CELL RECEPTOR BETA VARIABLE 19"/>
    <property type="match status" value="1"/>
</dbReference>
<evidence type="ECO:0000313" key="5">
    <source>
        <dbReference type="Proteomes" id="UP000694701"/>
    </source>
</evidence>
<evidence type="ECO:0000259" key="3">
    <source>
        <dbReference type="PROSITE" id="PS50835"/>
    </source>
</evidence>
<dbReference type="InterPro" id="IPR036179">
    <property type="entry name" value="Ig-like_dom_sf"/>
</dbReference>
<dbReference type="AlphaFoldDB" id="A0A8C2D9V4"/>
<keyword evidence="1" id="KW-0732">Signal</keyword>
<dbReference type="InterPro" id="IPR003599">
    <property type="entry name" value="Ig_sub"/>
</dbReference>
<dbReference type="GO" id="GO:0002376">
    <property type="term" value="P:immune system process"/>
    <property type="evidence" value="ECO:0007669"/>
    <property type="project" value="UniProtKB-KW"/>
</dbReference>
<dbReference type="PROSITE" id="PS50835">
    <property type="entry name" value="IG_LIKE"/>
    <property type="match status" value="1"/>
</dbReference>
<accession>A0A8C2D9V4</accession>
<keyword evidence="2" id="KW-0391">Immunity</keyword>
<evidence type="ECO:0000313" key="4">
    <source>
        <dbReference type="Ensembl" id="ENSCCRP00020023657.1"/>
    </source>
</evidence>
<sequence length="116" mass="13881">YNCYIVRTFTIQYINFKFSKTHVITQRDEQVTLKCNHDDGSYYYMYWYRQRSQGELSLVAFSVGKDNKEIVSPFTEPKYIMQRPEIKESSLEIKNLTEEDSGIYFCASIAYQTHLW</sequence>
<evidence type="ECO:0000256" key="2">
    <source>
        <dbReference type="ARBA" id="ARBA00022859"/>
    </source>
</evidence>
<dbReference type="InterPro" id="IPR013106">
    <property type="entry name" value="Ig_V-set"/>
</dbReference>
<evidence type="ECO:0000256" key="1">
    <source>
        <dbReference type="ARBA" id="ARBA00022729"/>
    </source>
</evidence>
<dbReference type="GO" id="GO:0007166">
    <property type="term" value="P:cell surface receptor signaling pathway"/>
    <property type="evidence" value="ECO:0007669"/>
    <property type="project" value="TreeGrafter"/>
</dbReference>
<reference evidence="4" key="1">
    <citation type="submission" date="2025-08" db="UniProtKB">
        <authorList>
            <consortium name="Ensembl"/>
        </authorList>
    </citation>
    <scope>IDENTIFICATION</scope>
</reference>
<feature type="domain" description="Ig-like" evidence="3">
    <location>
        <begin position="29"/>
        <end position="106"/>
    </location>
</feature>
<dbReference type="InterPro" id="IPR007110">
    <property type="entry name" value="Ig-like_dom"/>
</dbReference>
<dbReference type="InterPro" id="IPR013783">
    <property type="entry name" value="Ig-like_fold"/>
</dbReference>
<dbReference type="Gene3D" id="2.60.40.10">
    <property type="entry name" value="Immunoglobulins"/>
    <property type="match status" value="1"/>
</dbReference>
<dbReference type="SUPFAM" id="SSF48726">
    <property type="entry name" value="Immunoglobulin"/>
    <property type="match status" value="1"/>
</dbReference>